<dbReference type="AlphaFoldDB" id="A0A1I5KXJ1"/>
<dbReference type="CDD" id="cd12797">
    <property type="entry name" value="M23_peptidase"/>
    <property type="match status" value="1"/>
</dbReference>
<keyword evidence="5" id="KW-0378">Hydrolase</keyword>
<evidence type="ECO:0000313" key="5">
    <source>
        <dbReference type="EMBL" id="SFO89794.1"/>
    </source>
</evidence>
<dbReference type="Pfam" id="PF01551">
    <property type="entry name" value="Peptidase_M23"/>
    <property type="match status" value="1"/>
</dbReference>
<dbReference type="Proteomes" id="UP000199331">
    <property type="component" value="Unassembled WGS sequence"/>
</dbReference>
<protein>
    <submittedName>
        <fullName evidence="5">Septal ring factor EnvC, activator of murein hydrolases AmiA and AmiB</fullName>
    </submittedName>
</protein>
<feature type="region of interest" description="Disordered" evidence="2">
    <location>
        <begin position="46"/>
        <end position="71"/>
    </location>
</feature>
<dbReference type="SUPFAM" id="SSF51261">
    <property type="entry name" value="Duplicated hybrid motif"/>
    <property type="match status" value="1"/>
</dbReference>
<evidence type="ECO:0000313" key="6">
    <source>
        <dbReference type="Proteomes" id="UP000199331"/>
    </source>
</evidence>
<dbReference type="InterPro" id="IPR050570">
    <property type="entry name" value="Cell_wall_metabolism_enzyme"/>
</dbReference>
<feature type="region of interest" description="Disordered" evidence="2">
    <location>
        <begin position="267"/>
        <end position="291"/>
    </location>
</feature>
<feature type="compositionally biased region" description="Basic and acidic residues" evidence="2">
    <location>
        <begin position="55"/>
        <end position="66"/>
    </location>
</feature>
<dbReference type="InterPro" id="IPR011055">
    <property type="entry name" value="Dup_hybrid_motif"/>
</dbReference>
<dbReference type="GO" id="GO:0004222">
    <property type="term" value="F:metalloendopeptidase activity"/>
    <property type="evidence" value="ECO:0007669"/>
    <property type="project" value="TreeGrafter"/>
</dbReference>
<dbReference type="EMBL" id="FOWZ01000001">
    <property type="protein sequence ID" value="SFO89794.1"/>
    <property type="molecule type" value="Genomic_DNA"/>
</dbReference>
<dbReference type="STRING" id="604088.SAMN04488060_0593"/>
<keyword evidence="6" id="KW-1185">Reference proteome</keyword>
<evidence type="ECO:0000256" key="3">
    <source>
        <dbReference type="SAM" id="SignalP"/>
    </source>
</evidence>
<dbReference type="InterPro" id="IPR016047">
    <property type="entry name" value="M23ase_b-sheet_dom"/>
</dbReference>
<keyword evidence="1 3" id="KW-0732">Signal</keyword>
<dbReference type="PANTHER" id="PTHR21666:SF289">
    <property type="entry name" value="L-ALA--D-GLU ENDOPEPTIDASE"/>
    <property type="match status" value="1"/>
</dbReference>
<gene>
    <name evidence="5" type="ORF">SAMN04488060_0593</name>
</gene>
<name>A0A1I5KXJ1_9SPHN</name>
<organism evidence="5 6">
    <name type="scientific">Qipengyuania nanhaisediminis</name>
    <dbReference type="NCBI Taxonomy" id="604088"/>
    <lineage>
        <taxon>Bacteria</taxon>
        <taxon>Pseudomonadati</taxon>
        <taxon>Pseudomonadota</taxon>
        <taxon>Alphaproteobacteria</taxon>
        <taxon>Sphingomonadales</taxon>
        <taxon>Erythrobacteraceae</taxon>
        <taxon>Qipengyuania</taxon>
    </lineage>
</organism>
<dbReference type="OrthoDB" id="9809144at2"/>
<proteinExistence type="predicted"/>
<reference evidence="6" key="1">
    <citation type="submission" date="2016-10" db="EMBL/GenBank/DDBJ databases">
        <authorList>
            <person name="Varghese N."/>
            <person name="Submissions S."/>
        </authorList>
    </citation>
    <scope>NUCLEOTIDE SEQUENCE [LARGE SCALE GENOMIC DNA]</scope>
    <source>
        <strain evidence="6">CGMCC 1.7715</strain>
    </source>
</reference>
<feature type="compositionally biased region" description="Low complexity" evidence="2">
    <location>
        <begin position="267"/>
        <end position="281"/>
    </location>
</feature>
<feature type="domain" description="M23ase beta-sheet core" evidence="4">
    <location>
        <begin position="316"/>
        <end position="405"/>
    </location>
</feature>
<dbReference type="Gene3D" id="2.70.70.10">
    <property type="entry name" value="Glucose Permease (Domain IIA)"/>
    <property type="match status" value="1"/>
</dbReference>
<dbReference type="RefSeq" id="WP_090477133.1">
    <property type="nucleotide sequence ID" value="NZ_FOWZ01000001.1"/>
</dbReference>
<evidence type="ECO:0000256" key="2">
    <source>
        <dbReference type="SAM" id="MobiDB-lite"/>
    </source>
</evidence>
<accession>A0A1I5KXJ1</accession>
<evidence type="ECO:0000259" key="4">
    <source>
        <dbReference type="Pfam" id="PF01551"/>
    </source>
</evidence>
<feature type="chain" id="PRO_5011561516" evidence="3">
    <location>
        <begin position="24"/>
        <end position="410"/>
    </location>
</feature>
<feature type="signal peptide" evidence="3">
    <location>
        <begin position="1"/>
        <end position="23"/>
    </location>
</feature>
<dbReference type="PANTHER" id="PTHR21666">
    <property type="entry name" value="PEPTIDASE-RELATED"/>
    <property type="match status" value="1"/>
</dbReference>
<sequence length="410" mass="42522">MIRAAAISTALLIALVLALPGTASPGGASAAAALGASGAREALEAARQQQRNARARAERLEQRASRLQESAGKAQSEAAALAARVQQSEAAIAASEAELALLNIQKQNLDRQLSRKREPLMRLTAALQTMARRPLALAALQPGSLEDLVHTRAALSAAIPIVKERTSGLRSELDLARDVETRQLQTLESLRAAEASLDSRRRNMLALAEKERLQAQRAAGGASREAERALFLAEEARDLDSLVGDLEAAAAMRSRLAALPGPVLRPGSAPAATSPIAAATPRPLPSSTAAPDRYILPVGGRVVTGFGDPDASGERSSGLAMAARPRAQVVAPGEGRVVFAGPYRGFGAIAIIEHANGWTSLITGMSRVSVAVGQSVTAGSPLGQAGPAGSQVALEVRRDGEPVNPLDLLR</sequence>
<evidence type="ECO:0000256" key="1">
    <source>
        <dbReference type="ARBA" id="ARBA00022729"/>
    </source>
</evidence>